<evidence type="ECO:0000256" key="1">
    <source>
        <dbReference type="ARBA" id="ARBA00000085"/>
    </source>
</evidence>
<dbReference type="Gene3D" id="3.30.565.10">
    <property type="entry name" value="Histidine kinase-like ATPase, C-terminal domain"/>
    <property type="match status" value="1"/>
</dbReference>
<evidence type="ECO:0000256" key="8">
    <source>
        <dbReference type="ARBA" id="ARBA00023012"/>
    </source>
</evidence>
<evidence type="ECO:0000313" key="14">
    <source>
        <dbReference type="EMBL" id="ABB44264.1"/>
    </source>
</evidence>
<dbReference type="InterPro" id="IPR000014">
    <property type="entry name" value="PAS"/>
</dbReference>
<keyword evidence="6 14" id="KW-0418">Kinase</keyword>
<dbReference type="Proteomes" id="UP000002714">
    <property type="component" value="Chromosome"/>
</dbReference>
<dbReference type="CDD" id="cd00130">
    <property type="entry name" value="PAS"/>
    <property type="match status" value="1"/>
</dbReference>
<sequence>MRDYERLKSITILYVEDSKFLSKMTAYSIRDYFNKIYIAHDGQEGLRLLREHNAEIDIVVTDLIMPILDGKQMIKQIREGGCSVPIIVTTGYDEYMEREKMLEFSIGAFLSKPIDKHKLLDSIDDTIDALFIKRELATKKAMIDNDIIYSESDKNGIIRYVSKPFERISGYSKEELLGNTHAILKSKETSESTYKEMWKNLSSYKQWQGEITNRKKDGSLYSVNMIISPMYFRNKLIGYSATSLDTTELKRTSAELQAKSKHAALGEMIAMIAHQWRQPITSIGMIANNLQFDMLMDELDINVLEENLKIIDSHVKHLSSTIDVFKNFLQESKTKESIVMQNIIKEALLVLREDARDTKIKYDVDEKCASIEFDTFKDELVQAIINIIINSKDALIQNNIEEPKIKIICAKDSDFITISISDNGGGIDDDVLPKIFTPYFSTKNEKNGTGLGLYMTKTIVEENLDGELSVSNIDNGAIFTIKLPYKS</sequence>
<dbReference type="KEGG" id="tdn:Suden_0986"/>
<dbReference type="PROSITE" id="PS50109">
    <property type="entry name" value="HIS_KIN"/>
    <property type="match status" value="1"/>
</dbReference>
<dbReference type="CDD" id="cd00082">
    <property type="entry name" value="HisKA"/>
    <property type="match status" value="1"/>
</dbReference>
<proteinExistence type="predicted"/>
<dbReference type="STRING" id="326298.Suden_0986"/>
<gene>
    <name evidence="14" type="ordered locus">Suden_0986</name>
</gene>
<dbReference type="CDD" id="cd17546">
    <property type="entry name" value="REC_hyHK_CKI1_RcsC-like"/>
    <property type="match status" value="1"/>
</dbReference>
<feature type="domain" description="PAC" evidence="13">
    <location>
        <begin position="205"/>
        <end position="258"/>
    </location>
</feature>
<evidence type="ECO:0000256" key="4">
    <source>
        <dbReference type="ARBA" id="ARBA00022679"/>
    </source>
</evidence>
<keyword evidence="8" id="KW-0902">Two-component regulatory system</keyword>
<dbReference type="EC" id="2.7.13.3" evidence="2"/>
<dbReference type="eggNOG" id="COG4191">
    <property type="taxonomic scope" value="Bacteria"/>
</dbReference>
<dbReference type="InterPro" id="IPR004358">
    <property type="entry name" value="Sig_transdc_His_kin-like_C"/>
</dbReference>
<evidence type="ECO:0000259" key="10">
    <source>
        <dbReference type="PROSITE" id="PS50109"/>
    </source>
</evidence>
<dbReference type="SMART" id="SM00448">
    <property type="entry name" value="REC"/>
    <property type="match status" value="1"/>
</dbReference>
<dbReference type="SUPFAM" id="SSF52172">
    <property type="entry name" value="CheY-like"/>
    <property type="match status" value="1"/>
</dbReference>
<dbReference type="InterPro" id="IPR003661">
    <property type="entry name" value="HisK_dim/P_dom"/>
</dbReference>
<dbReference type="InterPro" id="IPR003594">
    <property type="entry name" value="HATPase_dom"/>
</dbReference>
<dbReference type="PROSITE" id="PS50110">
    <property type="entry name" value="RESPONSE_REGULATORY"/>
    <property type="match status" value="1"/>
</dbReference>
<keyword evidence="3 9" id="KW-0597">Phosphoprotein</keyword>
<dbReference type="InterPro" id="IPR036890">
    <property type="entry name" value="HATPase_C_sf"/>
</dbReference>
<evidence type="ECO:0000256" key="9">
    <source>
        <dbReference type="PROSITE-ProRule" id="PRU00169"/>
    </source>
</evidence>
<dbReference type="SMART" id="SM00387">
    <property type="entry name" value="HATPase_c"/>
    <property type="match status" value="1"/>
</dbReference>
<dbReference type="InterPro" id="IPR035965">
    <property type="entry name" value="PAS-like_dom_sf"/>
</dbReference>
<dbReference type="OrthoDB" id="9786165at2"/>
<dbReference type="InterPro" id="IPR036097">
    <property type="entry name" value="HisK_dim/P_sf"/>
</dbReference>
<dbReference type="InterPro" id="IPR001610">
    <property type="entry name" value="PAC"/>
</dbReference>
<dbReference type="Pfam" id="PF02518">
    <property type="entry name" value="HATPase_c"/>
    <property type="match status" value="1"/>
</dbReference>
<dbReference type="Gene3D" id="3.30.450.20">
    <property type="entry name" value="PAS domain"/>
    <property type="match status" value="1"/>
</dbReference>
<evidence type="ECO:0000256" key="2">
    <source>
        <dbReference type="ARBA" id="ARBA00012438"/>
    </source>
</evidence>
<dbReference type="GO" id="GO:0005524">
    <property type="term" value="F:ATP binding"/>
    <property type="evidence" value="ECO:0007669"/>
    <property type="project" value="UniProtKB-KW"/>
</dbReference>
<dbReference type="Gene3D" id="3.40.50.2300">
    <property type="match status" value="1"/>
</dbReference>
<dbReference type="Pfam" id="PF13426">
    <property type="entry name" value="PAS_9"/>
    <property type="match status" value="1"/>
</dbReference>
<dbReference type="InterPro" id="IPR000700">
    <property type="entry name" value="PAS-assoc_C"/>
</dbReference>
<dbReference type="SUPFAM" id="SSF55874">
    <property type="entry name" value="ATPase domain of HSP90 chaperone/DNA topoisomerase II/histidine kinase"/>
    <property type="match status" value="1"/>
</dbReference>
<dbReference type="PRINTS" id="PR00344">
    <property type="entry name" value="BCTRLSENSOR"/>
</dbReference>
<evidence type="ECO:0000256" key="5">
    <source>
        <dbReference type="ARBA" id="ARBA00022741"/>
    </source>
</evidence>
<keyword evidence="7" id="KW-0067">ATP-binding</keyword>
<dbReference type="NCBIfam" id="TIGR00229">
    <property type="entry name" value="sensory_box"/>
    <property type="match status" value="1"/>
</dbReference>
<dbReference type="RefSeq" id="WP_011372616.1">
    <property type="nucleotide sequence ID" value="NC_007575.1"/>
</dbReference>
<dbReference type="InterPro" id="IPR011006">
    <property type="entry name" value="CheY-like_superfamily"/>
</dbReference>
<dbReference type="InterPro" id="IPR005467">
    <property type="entry name" value="His_kinase_dom"/>
</dbReference>
<dbReference type="PROSITE" id="PS50113">
    <property type="entry name" value="PAC"/>
    <property type="match status" value="1"/>
</dbReference>
<dbReference type="SUPFAM" id="SSF47384">
    <property type="entry name" value="Homodimeric domain of signal transducing histidine kinase"/>
    <property type="match status" value="1"/>
</dbReference>
<dbReference type="AlphaFoldDB" id="Q30RW7"/>
<dbReference type="EMBL" id="CP000153">
    <property type="protein sequence ID" value="ABB44264.1"/>
    <property type="molecule type" value="Genomic_DNA"/>
</dbReference>
<feature type="domain" description="Response regulatory" evidence="11">
    <location>
        <begin position="11"/>
        <end position="127"/>
    </location>
</feature>
<evidence type="ECO:0000259" key="11">
    <source>
        <dbReference type="PROSITE" id="PS50110"/>
    </source>
</evidence>
<dbReference type="Gene3D" id="1.10.287.130">
    <property type="match status" value="1"/>
</dbReference>
<keyword evidence="4 14" id="KW-0808">Transferase</keyword>
<evidence type="ECO:0000256" key="7">
    <source>
        <dbReference type="ARBA" id="ARBA00022840"/>
    </source>
</evidence>
<evidence type="ECO:0000256" key="6">
    <source>
        <dbReference type="ARBA" id="ARBA00022777"/>
    </source>
</evidence>
<evidence type="ECO:0000259" key="13">
    <source>
        <dbReference type="PROSITE" id="PS50113"/>
    </source>
</evidence>
<evidence type="ECO:0000313" key="15">
    <source>
        <dbReference type="Proteomes" id="UP000002714"/>
    </source>
</evidence>
<comment type="catalytic activity">
    <reaction evidence="1">
        <text>ATP + protein L-histidine = ADP + protein N-phospho-L-histidine.</text>
        <dbReference type="EC" id="2.7.13.3"/>
    </reaction>
</comment>
<dbReference type="SUPFAM" id="SSF55785">
    <property type="entry name" value="PYP-like sensor domain (PAS domain)"/>
    <property type="match status" value="1"/>
</dbReference>
<dbReference type="GO" id="GO:0000155">
    <property type="term" value="F:phosphorelay sensor kinase activity"/>
    <property type="evidence" value="ECO:0007669"/>
    <property type="project" value="InterPro"/>
</dbReference>
<dbReference type="PROSITE" id="PS50112">
    <property type="entry name" value="PAS"/>
    <property type="match status" value="1"/>
</dbReference>
<dbReference type="HOGENOM" id="CLU_000445_133_3_7"/>
<feature type="domain" description="PAS" evidence="12">
    <location>
        <begin position="153"/>
        <end position="180"/>
    </location>
</feature>
<keyword evidence="15" id="KW-1185">Reference proteome</keyword>
<feature type="domain" description="Histidine kinase" evidence="10">
    <location>
        <begin position="271"/>
        <end position="487"/>
    </location>
</feature>
<name>Q30RW7_SULDN</name>
<dbReference type="InterPro" id="IPR001789">
    <property type="entry name" value="Sig_transdc_resp-reg_receiver"/>
</dbReference>
<keyword evidence="5" id="KW-0547">Nucleotide-binding</keyword>
<dbReference type="eggNOG" id="COG2204">
    <property type="taxonomic scope" value="Bacteria"/>
</dbReference>
<organism evidence="14 15">
    <name type="scientific">Sulfurimonas denitrificans (strain ATCC 33889 / DSM 1251)</name>
    <name type="common">Thiomicrospira denitrificans (strain ATCC 33889 / DSM 1251)</name>
    <dbReference type="NCBI Taxonomy" id="326298"/>
    <lineage>
        <taxon>Bacteria</taxon>
        <taxon>Pseudomonadati</taxon>
        <taxon>Campylobacterota</taxon>
        <taxon>Epsilonproteobacteria</taxon>
        <taxon>Campylobacterales</taxon>
        <taxon>Sulfurimonadaceae</taxon>
        <taxon>Sulfurimonas</taxon>
    </lineage>
</organism>
<reference evidence="14 15" key="1">
    <citation type="journal article" date="2008" name="Appl. Environ. Microbiol.">
        <title>Genome of the epsilonproteobacterial chemolithoautotroph Sulfurimonas denitrificans.</title>
        <authorList>
            <person name="Sievert S.M."/>
            <person name="Scott K.M."/>
            <person name="Klotz M.G."/>
            <person name="Chain P.S.G."/>
            <person name="Hauser L.J."/>
            <person name="Hemp J."/>
            <person name="Huegler M."/>
            <person name="Land M."/>
            <person name="Lapidus A."/>
            <person name="Larimer F.W."/>
            <person name="Lucas S."/>
            <person name="Malfatti S.A."/>
            <person name="Meyer F."/>
            <person name="Paulsen I.T."/>
            <person name="Ren Q."/>
            <person name="Simon J."/>
            <person name="Bailey K."/>
            <person name="Diaz E."/>
            <person name="Fitzpatrick K.A."/>
            <person name="Glover B."/>
            <person name="Gwatney N."/>
            <person name="Korajkic A."/>
            <person name="Long A."/>
            <person name="Mobberley J.M."/>
            <person name="Pantry S.N."/>
            <person name="Pazder G."/>
            <person name="Peterson S."/>
            <person name="Quintanilla J.D."/>
            <person name="Sprinkle R."/>
            <person name="Stephens J."/>
            <person name="Thomas P."/>
            <person name="Vaughn R."/>
            <person name="Weber M.J."/>
            <person name="Wooten L.L."/>
        </authorList>
    </citation>
    <scope>NUCLEOTIDE SEQUENCE [LARGE SCALE GENOMIC DNA]</scope>
    <source>
        <strain evidence="15">ATCC 33889 / DSM 1251</strain>
    </source>
</reference>
<evidence type="ECO:0000256" key="3">
    <source>
        <dbReference type="ARBA" id="ARBA00022553"/>
    </source>
</evidence>
<dbReference type="PANTHER" id="PTHR43065">
    <property type="entry name" value="SENSOR HISTIDINE KINASE"/>
    <property type="match status" value="1"/>
</dbReference>
<feature type="modified residue" description="4-aspartylphosphate" evidence="9">
    <location>
        <position position="62"/>
    </location>
</feature>
<accession>Q30RW7</accession>
<dbReference type="SMART" id="SM00086">
    <property type="entry name" value="PAC"/>
    <property type="match status" value="1"/>
</dbReference>
<dbReference type="PANTHER" id="PTHR43065:SF10">
    <property type="entry name" value="PEROXIDE STRESS-ACTIVATED HISTIDINE KINASE MAK3"/>
    <property type="match status" value="1"/>
</dbReference>
<dbReference type="Pfam" id="PF00072">
    <property type="entry name" value="Response_reg"/>
    <property type="match status" value="1"/>
</dbReference>
<protein>
    <recommendedName>
        <fullName evidence="2">histidine kinase</fullName>
        <ecNumber evidence="2">2.7.13.3</ecNumber>
    </recommendedName>
</protein>
<evidence type="ECO:0000259" key="12">
    <source>
        <dbReference type="PROSITE" id="PS50112"/>
    </source>
</evidence>